<feature type="signal peptide" evidence="12">
    <location>
        <begin position="1"/>
        <end position="21"/>
    </location>
</feature>
<evidence type="ECO:0000259" key="13">
    <source>
        <dbReference type="PROSITE" id="PS50259"/>
    </source>
</evidence>
<dbReference type="Proteomes" id="UP000594262">
    <property type="component" value="Unplaced"/>
</dbReference>
<dbReference type="EnsemblMetazoa" id="CLYHEMT019245.1">
    <property type="protein sequence ID" value="CLYHEMP019245.1"/>
    <property type="gene ID" value="CLYHEMG019245"/>
</dbReference>
<organism evidence="14 15">
    <name type="scientific">Clytia hemisphaerica</name>
    <dbReference type="NCBI Taxonomy" id="252671"/>
    <lineage>
        <taxon>Eukaryota</taxon>
        <taxon>Metazoa</taxon>
        <taxon>Cnidaria</taxon>
        <taxon>Hydrozoa</taxon>
        <taxon>Hydroidolina</taxon>
        <taxon>Leptothecata</taxon>
        <taxon>Obeliida</taxon>
        <taxon>Clytiidae</taxon>
        <taxon>Clytia</taxon>
    </lineage>
</organism>
<feature type="transmembrane region" description="Helical" evidence="11">
    <location>
        <begin position="821"/>
        <end position="840"/>
    </location>
</feature>
<dbReference type="CDD" id="cd13953">
    <property type="entry name" value="7tm_classC_mGluR-like"/>
    <property type="match status" value="1"/>
</dbReference>
<feature type="region of interest" description="Disordered" evidence="10">
    <location>
        <begin position="870"/>
        <end position="889"/>
    </location>
</feature>
<feature type="transmembrane region" description="Helical" evidence="11">
    <location>
        <begin position="751"/>
        <end position="775"/>
    </location>
</feature>
<evidence type="ECO:0000256" key="5">
    <source>
        <dbReference type="ARBA" id="ARBA00023040"/>
    </source>
</evidence>
<dbReference type="Gene3D" id="2.10.50.30">
    <property type="entry name" value="GPCR, family 3, nine cysteines domain"/>
    <property type="match status" value="1"/>
</dbReference>
<evidence type="ECO:0000256" key="2">
    <source>
        <dbReference type="ARBA" id="ARBA00022475"/>
    </source>
</evidence>
<keyword evidence="6 11" id="KW-0472">Membrane</keyword>
<feature type="chain" id="PRO_5029783143" description="G-protein coupled receptors family 3 profile domain-containing protein" evidence="12">
    <location>
        <begin position="22"/>
        <end position="889"/>
    </location>
</feature>
<comment type="subcellular location">
    <subcellularLocation>
        <location evidence="1">Cell membrane</location>
        <topology evidence="1">Multi-pass membrane protein</topology>
    </subcellularLocation>
</comment>
<keyword evidence="12" id="KW-0732">Signal</keyword>
<protein>
    <recommendedName>
        <fullName evidence="13">G-protein coupled receptors family 3 profile domain-containing protein</fullName>
    </recommendedName>
</protein>
<dbReference type="InterPro" id="IPR000337">
    <property type="entry name" value="GPCR_3"/>
</dbReference>
<dbReference type="Gene3D" id="3.40.50.2300">
    <property type="match status" value="2"/>
</dbReference>
<evidence type="ECO:0000256" key="10">
    <source>
        <dbReference type="SAM" id="MobiDB-lite"/>
    </source>
</evidence>
<keyword evidence="9" id="KW-0807">Transducer</keyword>
<feature type="transmembrane region" description="Helical" evidence="11">
    <location>
        <begin position="593"/>
        <end position="616"/>
    </location>
</feature>
<evidence type="ECO:0000256" key="1">
    <source>
        <dbReference type="ARBA" id="ARBA00004651"/>
    </source>
</evidence>
<evidence type="ECO:0000256" key="6">
    <source>
        <dbReference type="ARBA" id="ARBA00023136"/>
    </source>
</evidence>
<feature type="transmembrane region" description="Helical" evidence="11">
    <location>
        <begin position="787"/>
        <end position="809"/>
    </location>
</feature>
<dbReference type="OrthoDB" id="5970354at2759"/>
<dbReference type="PROSITE" id="PS50259">
    <property type="entry name" value="G_PROTEIN_RECEP_F3_4"/>
    <property type="match status" value="1"/>
</dbReference>
<feature type="transmembrane region" description="Helical" evidence="11">
    <location>
        <begin position="663"/>
        <end position="679"/>
    </location>
</feature>
<reference evidence="14" key="1">
    <citation type="submission" date="2021-01" db="UniProtKB">
        <authorList>
            <consortium name="EnsemblMetazoa"/>
        </authorList>
    </citation>
    <scope>IDENTIFICATION</scope>
</reference>
<dbReference type="InterPro" id="IPR001828">
    <property type="entry name" value="ANF_lig-bd_rcpt"/>
</dbReference>
<keyword evidence="8" id="KW-0325">Glycoprotein</keyword>
<evidence type="ECO:0000313" key="15">
    <source>
        <dbReference type="Proteomes" id="UP000594262"/>
    </source>
</evidence>
<feature type="transmembrane region" description="Helical" evidence="11">
    <location>
        <begin position="707"/>
        <end position="731"/>
    </location>
</feature>
<dbReference type="InterPro" id="IPR050726">
    <property type="entry name" value="mGluR"/>
</dbReference>
<dbReference type="GO" id="GO:0004930">
    <property type="term" value="F:G protein-coupled receptor activity"/>
    <property type="evidence" value="ECO:0007669"/>
    <property type="project" value="UniProtKB-KW"/>
</dbReference>
<evidence type="ECO:0000256" key="3">
    <source>
        <dbReference type="ARBA" id="ARBA00022692"/>
    </source>
</evidence>
<evidence type="ECO:0000313" key="14">
    <source>
        <dbReference type="EnsemblMetazoa" id="CLYHEMP019245.1"/>
    </source>
</evidence>
<dbReference type="InterPro" id="IPR038550">
    <property type="entry name" value="GPCR_3_9-Cys_sf"/>
</dbReference>
<feature type="compositionally biased region" description="Polar residues" evidence="10">
    <location>
        <begin position="879"/>
        <end position="889"/>
    </location>
</feature>
<keyword evidence="15" id="KW-1185">Reference proteome</keyword>
<dbReference type="PRINTS" id="PR00248">
    <property type="entry name" value="GPCRMGR"/>
</dbReference>
<sequence>MAKHLLPLLVLLFLEAMLCNGGDVFGNEIDQSLKKRVIRGQGGFEVIGVFPFNEINKRSEVDLQNGVMLAEAMRFAIQQVNKLDILHGYKFNLTSMFNCLTEFCVREKIRDTFLTKTQFLIGPYSSETSYYGSILTDTFQLPSISYSATYSDFGRYGLMQRYMYRTVPSDDYRILAALQFIRQSNWTYVGVISSHGYDGERDAILFIRKLSKYGACLSSQRKIPRYEDTEKHYENIIEEMLSETRLSVLVLFTTNKDTRNIFRVLKAKKLESRFTILCMYGCTNYLDVVNGNQDISNGTLSMYIHNTEVEEFKSWFLRLKPENHPFGDLYFNTFWENVFHCHVNESENVKLYDKKCTMNEQLDVGQGYYTSTPVHTVLDAVYGMALATKNFIENTCNEFEYRKLELNKNVSIGTAKRICYIGAQRIHKNSKHVRDELLKLVYKDGTLRISDPGNPNDGSRKSTIQYDISRYSYDKTTGQSNIEPVWTWKVQRDENTTSAEVEKKFLAKSEWFMRRHSAQNVGVCSMPCGIGQYMEHDQNYVRNKCCWTCRKCPTDHIVVNNTCIECKNTEFPDEQHTRCLSLPIKAITWGSNVISIIFVLFSVVGLFLTICVALIFSKNNDNRIVRASGRDLCYTIMFGICMIFVCPFLFLTETNKASCIIRGALPGFAFLTCYAPLFLKTNRIYRIFFSARVSVSRPSLVSSQSQFAALFGVLAVQIILSIVWFTSQIPIPESQVSKSGNYVTIHCSSDANPVLMILNLSLSVLFMICCTVLAFKTRRFPKNYNEAKYIGLTLYITCVVWSLFLPIFFLTRSVDYDFLREYLMCIVCILIGFVTLFGMFGPKIIMIYHAPPQGSSQGSLPTWYITNSRDETEHDRENTAFTTITPERS</sequence>
<keyword evidence="3 11" id="KW-0812">Transmembrane</keyword>
<dbReference type="InterPro" id="IPR028082">
    <property type="entry name" value="Peripla_BP_I"/>
</dbReference>
<dbReference type="GO" id="GO:0005886">
    <property type="term" value="C:plasma membrane"/>
    <property type="evidence" value="ECO:0007669"/>
    <property type="project" value="UniProtKB-SubCell"/>
</dbReference>
<dbReference type="PANTHER" id="PTHR24060">
    <property type="entry name" value="METABOTROPIC GLUTAMATE RECEPTOR"/>
    <property type="match status" value="1"/>
</dbReference>
<keyword evidence="4 11" id="KW-1133">Transmembrane helix</keyword>
<name>A0A7M5X8Z8_9CNID</name>
<keyword evidence="5" id="KW-0297">G-protein coupled receptor</keyword>
<feature type="domain" description="G-protein coupled receptors family 3 profile" evidence="13">
    <location>
        <begin position="594"/>
        <end position="853"/>
    </location>
</feature>
<keyword evidence="7" id="KW-0675">Receptor</keyword>
<evidence type="ECO:0000256" key="9">
    <source>
        <dbReference type="ARBA" id="ARBA00023224"/>
    </source>
</evidence>
<evidence type="ECO:0000256" key="12">
    <source>
        <dbReference type="SAM" id="SignalP"/>
    </source>
</evidence>
<keyword evidence="2" id="KW-1003">Cell membrane</keyword>
<accession>A0A7M5X8Z8</accession>
<evidence type="ECO:0000256" key="7">
    <source>
        <dbReference type="ARBA" id="ARBA00023170"/>
    </source>
</evidence>
<feature type="transmembrane region" description="Helical" evidence="11">
    <location>
        <begin position="632"/>
        <end position="651"/>
    </location>
</feature>
<dbReference type="Pfam" id="PF00003">
    <property type="entry name" value="7tm_3"/>
    <property type="match status" value="1"/>
</dbReference>
<dbReference type="Pfam" id="PF01094">
    <property type="entry name" value="ANF_receptor"/>
    <property type="match status" value="1"/>
</dbReference>
<evidence type="ECO:0000256" key="11">
    <source>
        <dbReference type="SAM" id="Phobius"/>
    </source>
</evidence>
<dbReference type="InterPro" id="IPR017978">
    <property type="entry name" value="GPCR_3_C"/>
</dbReference>
<dbReference type="SUPFAM" id="SSF53822">
    <property type="entry name" value="Periplasmic binding protein-like I"/>
    <property type="match status" value="1"/>
</dbReference>
<evidence type="ECO:0000256" key="4">
    <source>
        <dbReference type="ARBA" id="ARBA00022989"/>
    </source>
</evidence>
<evidence type="ECO:0000256" key="8">
    <source>
        <dbReference type="ARBA" id="ARBA00023180"/>
    </source>
</evidence>
<dbReference type="AlphaFoldDB" id="A0A7M5X8Z8"/>
<proteinExistence type="predicted"/>